<sequence length="337" mass="37791">MAFQNHRPAAPGWIGGFEQSNPAFAYPHPDLSSLPMQANLTHINLLQRQQGVQWPEFSWQTIKGIPDSRCFQMFSPYISRLGYTNTGKIYSIICPQQGAWIKGFGTLNVEVTVTGNRGWVNEDTREIAADMTVDPKIWFSPDAVQSPLGKFIWDSFRLLSAAWPFPDSKQHAIQLNTYAPGCPEQPIFPLLRGTATDFQSPSFTDHSSEAWSVGNLEVEIGTPKPTTSKFVDDFNDLVMKAFNVASGNMLEPGNTLAWNVWFVAPELVDQDEWAHHAEIWRKSIDVDHRAPTGSGTIARFYDGTPFTVEDALIEEAVQDIVKFITGHLMEARHPMVH</sequence>
<evidence type="ECO:0000313" key="1">
    <source>
        <dbReference type="EMBL" id="MBC6995421.1"/>
    </source>
</evidence>
<dbReference type="EMBL" id="JACSIT010000136">
    <property type="protein sequence ID" value="MBC6995421.1"/>
    <property type="molecule type" value="Genomic_DNA"/>
</dbReference>
<organism evidence="1 2">
    <name type="scientific">Neolewinella lacunae</name>
    <dbReference type="NCBI Taxonomy" id="1517758"/>
    <lineage>
        <taxon>Bacteria</taxon>
        <taxon>Pseudomonadati</taxon>
        <taxon>Bacteroidota</taxon>
        <taxon>Saprospiria</taxon>
        <taxon>Saprospirales</taxon>
        <taxon>Lewinellaceae</taxon>
        <taxon>Neolewinella</taxon>
    </lineage>
</organism>
<evidence type="ECO:0000313" key="2">
    <source>
        <dbReference type="Proteomes" id="UP000650081"/>
    </source>
</evidence>
<protein>
    <submittedName>
        <fullName evidence="1">Uncharacterized protein</fullName>
    </submittedName>
</protein>
<name>A0A923PMG8_9BACT</name>
<comment type="caution">
    <text evidence="1">The sequence shown here is derived from an EMBL/GenBank/DDBJ whole genome shotgun (WGS) entry which is preliminary data.</text>
</comment>
<dbReference type="Proteomes" id="UP000650081">
    <property type="component" value="Unassembled WGS sequence"/>
</dbReference>
<reference evidence="1" key="1">
    <citation type="submission" date="2020-08" db="EMBL/GenBank/DDBJ databases">
        <title>Lewinella bacteria from marine environments.</title>
        <authorList>
            <person name="Zhong Y."/>
        </authorList>
    </citation>
    <scope>NUCLEOTIDE SEQUENCE</scope>
    <source>
        <strain evidence="1">KCTC 42187</strain>
    </source>
</reference>
<gene>
    <name evidence="1" type="ORF">H9S92_14700</name>
</gene>
<dbReference type="AlphaFoldDB" id="A0A923PMG8"/>
<dbReference type="RefSeq" id="WP_187467459.1">
    <property type="nucleotide sequence ID" value="NZ_JACSIT010000136.1"/>
</dbReference>
<proteinExistence type="predicted"/>
<keyword evidence="2" id="KW-1185">Reference proteome</keyword>
<accession>A0A923PMG8</accession>